<comment type="caution">
    <text evidence="2">The sequence shown here is derived from an EMBL/GenBank/DDBJ whole genome shotgun (WGS) entry which is preliminary data.</text>
</comment>
<sequence>MEEAKWVKIMEEEELGDEFYEKIEAPKFVDFKTPDYYLPDDRYWFCLRVGCDQKHEKELDCEAINKNFILRVMAARSPNVRLRKALNRKDPSTNLKCPLTAPAKSSKLRVSRLALISSVSQKMIDNKEKAKPVPKVSATPNSKVKQSSTMAKAFTTPRNRKRLSNPNNFRSVRNQKPSNIVVPKNRVVAKTLVFNSPKKAVKTKSSVELKTPIKTLCSTMNKLEINGGKKHVAGKQLPIAASRKQLKGREAPLCHERLELEHDSSNMEIEEKSRNGSFGRCIASDTSESSKGNEDEVCLKTLPVGNFLSKVSSDSSRDINSLSSSDGNKACEESDHGKKPKSSSDMGKVPVAMESDDKENVSGFSDDKENNNLVIENNEKENPSVSDNNRVLNLNDNTILGKQERSTKTQKKSISAATGAQVVKYRKPKPTNPKPFRLRTDERGILKEAHLEKKLVAPLKEITSTVPQGGKTPISKLQKLNQGRIRRTRSDNSMDRKTSVMTPHKRAVPNYQKPIHLIKQQERRQDKAAQELKDNLSSKSHALQPRLVRPRSVLSTKKEKVLLTKPCKLCVIKETPAPKFANPLRILERESQCKRSRVQKKKSGILFGCNGEDNRLKN</sequence>
<feature type="compositionally biased region" description="Basic and acidic residues" evidence="1">
    <location>
        <begin position="264"/>
        <end position="274"/>
    </location>
</feature>
<keyword evidence="3" id="KW-1185">Reference proteome</keyword>
<dbReference type="PANTHER" id="PTHR37241:SF1">
    <property type="entry name" value="NEUROFILAMENT HEAVY PROTEIN"/>
    <property type="match status" value="1"/>
</dbReference>
<organism evidence="2 3">
    <name type="scientific">Quillaja saponaria</name>
    <name type="common">Soap bark tree</name>
    <dbReference type="NCBI Taxonomy" id="32244"/>
    <lineage>
        <taxon>Eukaryota</taxon>
        <taxon>Viridiplantae</taxon>
        <taxon>Streptophyta</taxon>
        <taxon>Embryophyta</taxon>
        <taxon>Tracheophyta</taxon>
        <taxon>Spermatophyta</taxon>
        <taxon>Magnoliopsida</taxon>
        <taxon>eudicotyledons</taxon>
        <taxon>Gunneridae</taxon>
        <taxon>Pentapetalae</taxon>
        <taxon>rosids</taxon>
        <taxon>fabids</taxon>
        <taxon>Fabales</taxon>
        <taxon>Quillajaceae</taxon>
        <taxon>Quillaja</taxon>
    </lineage>
</organism>
<accession>A0AAD7P8Z3</accession>
<dbReference type="KEGG" id="qsa:O6P43_031706"/>
<feature type="region of interest" description="Disordered" evidence="1">
    <location>
        <begin position="521"/>
        <end position="545"/>
    </location>
</feature>
<evidence type="ECO:0000313" key="3">
    <source>
        <dbReference type="Proteomes" id="UP001163823"/>
    </source>
</evidence>
<feature type="compositionally biased region" description="Polar residues" evidence="1">
    <location>
        <begin position="138"/>
        <end position="150"/>
    </location>
</feature>
<dbReference type="PANTHER" id="PTHR37241">
    <property type="entry name" value="NEUROFILAMENT HEAVY PROTEIN"/>
    <property type="match status" value="1"/>
</dbReference>
<gene>
    <name evidence="2" type="ORF">O6P43_031706</name>
</gene>
<protein>
    <submittedName>
        <fullName evidence="2">Neurofilament heavy protein</fullName>
    </submittedName>
</protein>
<feature type="compositionally biased region" description="Polar residues" evidence="1">
    <location>
        <begin position="164"/>
        <end position="173"/>
    </location>
</feature>
<name>A0AAD7P8Z3_QUISA</name>
<dbReference type="AlphaFoldDB" id="A0AAD7P8Z3"/>
<feature type="compositionally biased region" description="Basic and acidic residues" evidence="1">
    <location>
        <begin position="488"/>
        <end position="498"/>
    </location>
</feature>
<feature type="region of interest" description="Disordered" evidence="1">
    <location>
        <begin position="309"/>
        <end position="349"/>
    </location>
</feature>
<reference evidence="2" key="1">
    <citation type="journal article" date="2023" name="Science">
        <title>Elucidation of the pathway for biosynthesis of saponin adjuvants from the soapbark tree.</title>
        <authorList>
            <person name="Reed J."/>
            <person name="Orme A."/>
            <person name="El-Demerdash A."/>
            <person name="Owen C."/>
            <person name="Martin L.B.B."/>
            <person name="Misra R.C."/>
            <person name="Kikuchi S."/>
            <person name="Rejzek M."/>
            <person name="Martin A.C."/>
            <person name="Harkess A."/>
            <person name="Leebens-Mack J."/>
            <person name="Louveau T."/>
            <person name="Stephenson M.J."/>
            <person name="Osbourn A."/>
        </authorList>
    </citation>
    <scope>NUCLEOTIDE SEQUENCE</scope>
    <source>
        <strain evidence="2">S10</strain>
    </source>
</reference>
<proteinExistence type="predicted"/>
<feature type="region of interest" description="Disordered" evidence="1">
    <location>
        <begin position="482"/>
        <end position="502"/>
    </location>
</feature>
<feature type="compositionally biased region" description="Low complexity" evidence="1">
    <location>
        <begin position="309"/>
        <end position="326"/>
    </location>
</feature>
<feature type="compositionally biased region" description="Basic and acidic residues" evidence="1">
    <location>
        <begin position="521"/>
        <end position="536"/>
    </location>
</feature>
<feature type="region of interest" description="Disordered" evidence="1">
    <location>
        <begin position="264"/>
        <end position="295"/>
    </location>
</feature>
<evidence type="ECO:0000313" key="2">
    <source>
        <dbReference type="EMBL" id="KAJ7946828.1"/>
    </source>
</evidence>
<feature type="region of interest" description="Disordered" evidence="1">
    <location>
        <begin position="126"/>
        <end position="173"/>
    </location>
</feature>
<dbReference type="Proteomes" id="UP001163823">
    <property type="component" value="Chromosome 13"/>
</dbReference>
<evidence type="ECO:0000256" key="1">
    <source>
        <dbReference type="SAM" id="MobiDB-lite"/>
    </source>
</evidence>
<dbReference type="EMBL" id="JARAOO010000013">
    <property type="protein sequence ID" value="KAJ7946828.1"/>
    <property type="molecule type" value="Genomic_DNA"/>
</dbReference>